<dbReference type="CDD" id="cd03191">
    <property type="entry name" value="GST_C_Zeta"/>
    <property type="match status" value="1"/>
</dbReference>
<proteinExistence type="inferred from homology"/>
<dbReference type="PANTHER" id="PTHR42673">
    <property type="entry name" value="MALEYLACETOACETATE ISOMERASE"/>
    <property type="match status" value="1"/>
</dbReference>
<dbReference type="Gene3D" id="1.20.1050.10">
    <property type="match status" value="1"/>
</dbReference>
<evidence type="ECO:0000256" key="1">
    <source>
        <dbReference type="ARBA" id="ARBA00010007"/>
    </source>
</evidence>
<dbReference type="InterPro" id="IPR040079">
    <property type="entry name" value="Glutathione_S-Trfase"/>
</dbReference>
<dbReference type="PROSITE" id="PS50405">
    <property type="entry name" value="GST_CTER"/>
    <property type="match status" value="1"/>
</dbReference>
<dbReference type="NCBIfam" id="TIGR01262">
    <property type="entry name" value="maiA"/>
    <property type="match status" value="1"/>
</dbReference>
<dbReference type="GO" id="GO:0004364">
    <property type="term" value="F:glutathione transferase activity"/>
    <property type="evidence" value="ECO:0007669"/>
    <property type="project" value="TreeGrafter"/>
</dbReference>
<dbReference type="SFLD" id="SFLDG00358">
    <property type="entry name" value="Main_(cytGST)"/>
    <property type="match status" value="1"/>
</dbReference>
<dbReference type="InterPro" id="IPR036249">
    <property type="entry name" value="Thioredoxin-like_sf"/>
</dbReference>
<evidence type="ECO:0000259" key="2">
    <source>
        <dbReference type="PROSITE" id="PS50404"/>
    </source>
</evidence>
<gene>
    <name evidence="4" type="primary">maiA</name>
    <name evidence="4" type="ORF">CRN52_02315</name>
</gene>
<dbReference type="FunFam" id="3.40.30.10:FF:000293">
    <property type="entry name" value="Maleylacetoacetate isomerase MaiA"/>
    <property type="match status" value="1"/>
</dbReference>
<dbReference type="Gene3D" id="3.40.30.10">
    <property type="entry name" value="Glutaredoxin"/>
    <property type="match status" value="1"/>
</dbReference>
<dbReference type="SUPFAM" id="SSF47616">
    <property type="entry name" value="GST C-terminal domain-like"/>
    <property type="match status" value="1"/>
</dbReference>
<dbReference type="CDD" id="cd03042">
    <property type="entry name" value="GST_N_Zeta"/>
    <property type="match status" value="1"/>
</dbReference>
<dbReference type="Proteomes" id="UP000237466">
    <property type="component" value="Unassembled WGS sequence"/>
</dbReference>
<feature type="domain" description="GST C-terminal" evidence="3">
    <location>
        <begin position="92"/>
        <end position="222"/>
    </location>
</feature>
<dbReference type="PROSITE" id="PS50404">
    <property type="entry name" value="GST_NTER"/>
    <property type="match status" value="1"/>
</dbReference>
<comment type="caution">
    <text evidence="4">The sequence shown here is derived from an EMBL/GenBank/DDBJ whole genome shotgun (WGS) entry which is preliminary data.</text>
</comment>
<dbReference type="InterPro" id="IPR034330">
    <property type="entry name" value="GST_Zeta_C"/>
</dbReference>
<dbReference type="GO" id="GO:0006749">
    <property type="term" value="P:glutathione metabolic process"/>
    <property type="evidence" value="ECO:0007669"/>
    <property type="project" value="TreeGrafter"/>
</dbReference>
<name>A0A2S3R896_VIBVL</name>
<dbReference type="InterPro" id="IPR005955">
    <property type="entry name" value="GST_Zeta"/>
</dbReference>
<accession>A0A2S3R896</accession>
<dbReference type="InterPro" id="IPR034333">
    <property type="entry name" value="GST_Zeta_N"/>
</dbReference>
<dbReference type="SUPFAM" id="SSF52833">
    <property type="entry name" value="Thioredoxin-like"/>
    <property type="match status" value="1"/>
</dbReference>
<organism evidence="4 5">
    <name type="scientific">Vibrio vulnificus</name>
    <dbReference type="NCBI Taxonomy" id="672"/>
    <lineage>
        <taxon>Bacteria</taxon>
        <taxon>Pseudomonadati</taxon>
        <taxon>Pseudomonadota</taxon>
        <taxon>Gammaproteobacteria</taxon>
        <taxon>Vibrionales</taxon>
        <taxon>Vibrionaceae</taxon>
        <taxon>Vibrio</taxon>
    </lineage>
</organism>
<dbReference type="InterPro" id="IPR036282">
    <property type="entry name" value="Glutathione-S-Trfase_C_sf"/>
</dbReference>
<keyword evidence="4" id="KW-0413">Isomerase</keyword>
<dbReference type="Pfam" id="PF13417">
    <property type="entry name" value="GST_N_3"/>
    <property type="match status" value="1"/>
</dbReference>
<dbReference type="EMBL" id="PDGH01000026">
    <property type="protein sequence ID" value="POB49899.1"/>
    <property type="molecule type" value="Genomic_DNA"/>
</dbReference>
<dbReference type="RefSeq" id="WP_011080601.1">
    <property type="nucleotide sequence ID" value="NZ_CABMOC010000001.1"/>
</dbReference>
<reference evidence="4 5" key="1">
    <citation type="journal article" date="2018" name="Front. Microbiol.">
        <title>Phylogeny of Vibrio vulnificus from the Analysis of the Core-Genome: Implications for Intra-Species Taxonomy.</title>
        <authorList>
            <person name="Roig F.J."/>
            <person name="Gonzalez-Candelas F."/>
            <person name="Sanjuan E."/>
            <person name="Fouz B."/>
            <person name="Feil E.J."/>
            <person name="Llorens C."/>
            <person name="Baker-Austin C."/>
            <person name="Oliver J.D."/>
            <person name="Danin-Poleg Y."/>
            <person name="Gibas C.J."/>
            <person name="Kashi Y."/>
            <person name="Gulig P.A."/>
            <person name="Morrison S.S."/>
            <person name="Amaro C."/>
        </authorList>
    </citation>
    <scope>NUCLEOTIDE SEQUENCE [LARGE SCALE GENOMIC DNA]</scope>
    <source>
        <strain evidence="4 5">CECT4608</strain>
    </source>
</reference>
<sequence length="222" mass="25170">METSLKLYGYWRSSAAYRVRICLNLKQLRYENHSIHLVKNGGEQHLAHYHALNPNELVPVLVDGDLVLNQSLAIIQYLDDNYSSTQVIPSMGPLKYQALALAQDIAIDVHPLNNLRVLQYLEGSLEVDEEQKRLWVHHWIHMGFKAVEEKLLTHRKHYGECVFSVSSSPSIVDICLVPQVYNALRFGVNMTPYPTINAVVAACNQLPAFDLAKPENQPDAQL</sequence>
<comment type="similarity">
    <text evidence="1">Belongs to the GST superfamily. Zeta family.</text>
</comment>
<dbReference type="InterPro" id="IPR010987">
    <property type="entry name" value="Glutathione-S-Trfase_C-like"/>
</dbReference>
<protein>
    <submittedName>
        <fullName evidence="4">Maleylacetoacetate isomerase</fullName>
    </submittedName>
</protein>
<dbReference type="InterPro" id="IPR004045">
    <property type="entry name" value="Glutathione_S-Trfase_N"/>
</dbReference>
<evidence type="ECO:0000259" key="3">
    <source>
        <dbReference type="PROSITE" id="PS50405"/>
    </source>
</evidence>
<dbReference type="GO" id="GO:0006559">
    <property type="term" value="P:L-phenylalanine catabolic process"/>
    <property type="evidence" value="ECO:0007669"/>
    <property type="project" value="TreeGrafter"/>
</dbReference>
<dbReference type="AlphaFoldDB" id="A0A2S3R896"/>
<dbReference type="PANTHER" id="PTHR42673:SF21">
    <property type="entry name" value="GLUTATHIONE S-TRANSFERASE YFCF"/>
    <property type="match status" value="1"/>
</dbReference>
<dbReference type="SFLD" id="SFLDS00019">
    <property type="entry name" value="Glutathione_Transferase_(cytos"/>
    <property type="match status" value="1"/>
</dbReference>
<dbReference type="GO" id="GO:0005737">
    <property type="term" value="C:cytoplasm"/>
    <property type="evidence" value="ECO:0007669"/>
    <property type="project" value="InterPro"/>
</dbReference>
<dbReference type="GO" id="GO:0016034">
    <property type="term" value="F:maleylacetoacetate isomerase activity"/>
    <property type="evidence" value="ECO:0007669"/>
    <property type="project" value="TreeGrafter"/>
</dbReference>
<evidence type="ECO:0000313" key="4">
    <source>
        <dbReference type="EMBL" id="POB49899.1"/>
    </source>
</evidence>
<evidence type="ECO:0000313" key="5">
    <source>
        <dbReference type="Proteomes" id="UP000237466"/>
    </source>
</evidence>
<feature type="domain" description="GST N-terminal" evidence="2">
    <location>
        <begin position="3"/>
        <end position="86"/>
    </location>
</feature>